<protein>
    <recommendedName>
        <fullName evidence="7">Reverse transcriptase RNase H-like domain-containing protein</fullName>
    </recommendedName>
</protein>
<dbReference type="InterPro" id="IPR043128">
    <property type="entry name" value="Rev_trsase/Diguanyl_cyclase"/>
</dbReference>
<dbReference type="PANTHER" id="PTHR34072:SF57">
    <property type="entry name" value="RNA-DIRECTED DNA POLYMERASE"/>
    <property type="match status" value="1"/>
</dbReference>
<dbReference type="SUPFAM" id="SSF56672">
    <property type="entry name" value="DNA/RNA polymerases"/>
    <property type="match status" value="1"/>
</dbReference>
<organism evidence="8 9">
    <name type="scientific">Trifolium medium</name>
    <dbReference type="NCBI Taxonomy" id="97028"/>
    <lineage>
        <taxon>Eukaryota</taxon>
        <taxon>Viridiplantae</taxon>
        <taxon>Streptophyta</taxon>
        <taxon>Embryophyta</taxon>
        <taxon>Tracheophyta</taxon>
        <taxon>Spermatophyta</taxon>
        <taxon>Magnoliopsida</taxon>
        <taxon>eudicotyledons</taxon>
        <taxon>Gunneridae</taxon>
        <taxon>Pentapetalae</taxon>
        <taxon>rosids</taxon>
        <taxon>fabids</taxon>
        <taxon>Fabales</taxon>
        <taxon>Fabaceae</taxon>
        <taxon>Papilionoideae</taxon>
        <taxon>50 kb inversion clade</taxon>
        <taxon>NPAAA clade</taxon>
        <taxon>Hologalegina</taxon>
        <taxon>IRL clade</taxon>
        <taxon>Trifolieae</taxon>
        <taxon>Trifolium</taxon>
    </lineage>
</organism>
<dbReference type="EMBL" id="LXQA010001345">
    <property type="protein sequence ID" value="MCH80681.1"/>
    <property type="molecule type" value="Genomic_DNA"/>
</dbReference>
<feature type="domain" description="Reverse transcriptase RNase H-like" evidence="7">
    <location>
        <begin position="104"/>
        <end position="203"/>
    </location>
</feature>
<dbReference type="InterPro" id="IPR043502">
    <property type="entry name" value="DNA/RNA_pol_sf"/>
</dbReference>
<evidence type="ECO:0000256" key="1">
    <source>
        <dbReference type="ARBA" id="ARBA00022679"/>
    </source>
</evidence>
<dbReference type="InterPro" id="IPR041373">
    <property type="entry name" value="RT_RNaseH"/>
</dbReference>
<dbReference type="Pfam" id="PF17917">
    <property type="entry name" value="RT_RNaseH"/>
    <property type="match status" value="1"/>
</dbReference>
<evidence type="ECO:0000256" key="6">
    <source>
        <dbReference type="ARBA" id="ARBA00022918"/>
    </source>
</evidence>
<dbReference type="GO" id="GO:0004519">
    <property type="term" value="F:endonuclease activity"/>
    <property type="evidence" value="ECO:0007669"/>
    <property type="project" value="UniProtKB-KW"/>
</dbReference>
<evidence type="ECO:0000256" key="4">
    <source>
        <dbReference type="ARBA" id="ARBA00022759"/>
    </source>
</evidence>
<dbReference type="GO" id="GO:0003964">
    <property type="term" value="F:RNA-directed DNA polymerase activity"/>
    <property type="evidence" value="ECO:0007669"/>
    <property type="project" value="UniProtKB-KW"/>
</dbReference>
<keyword evidence="6" id="KW-0695">RNA-directed DNA polymerase</keyword>
<dbReference type="Gene3D" id="1.10.340.70">
    <property type="match status" value="1"/>
</dbReference>
<sequence>MVREGIVLGHKISSRGIEVDQAKVEVIKDLPPPLNVKGVRSFLGHAGFYRRFIKDFSKISKPLSSLLVKDVPFKFDEACLHAFNLLKEKLITAPVIVAPQWDISFELMCDASDYAVGAVLGQHHGKLFHVIYYSSKVLNENQVNYTTTEKELLAVVYALEKFRPYLIGSKVIVFTDHSALKYLLKKGDSKPRLLRWMFLLQEFDLEIKDKKGVENVVADHLSRLCNTKVTDKEAAIRGEFPDEKLLAVSEFPWFADMANFKAIGIIPEEFNTQQRKKFFADSRHFYWDDPYLFKMGSDGLIRRCVADDEIHSIMWHCHNSPCGGHHSGLRTASKILQCGFYWPTIF</sequence>
<accession>A0A392M0A9</accession>
<evidence type="ECO:0000259" key="7">
    <source>
        <dbReference type="Pfam" id="PF17917"/>
    </source>
</evidence>
<dbReference type="GO" id="GO:0016787">
    <property type="term" value="F:hydrolase activity"/>
    <property type="evidence" value="ECO:0007669"/>
    <property type="project" value="UniProtKB-KW"/>
</dbReference>
<keyword evidence="4" id="KW-0255">Endonuclease</keyword>
<dbReference type="Gene3D" id="3.30.70.270">
    <property type="match status" value="1"/>
</dbReference>
<evidence type="ECO:0000256" key="5">
    <source>
        <dbReference type="ARBA" id="ARBA00022801"/>
    </source>
</evidence>
<comment type="caution">
    <text evidence="8">The sequence shown here is derived from an EMBL/GenBank/DDBJ whole genome shotgun (WGS) entry which is preliminary data.</text>
</comment>
<dbReference type="PANTHER" id="PTHR34072">
    <property type="entry name" value="ENZYMATIC POLYPROTEIN-RELATED"/>
    <property type="match status" value="1"/>
</dbReference>
<keyword evidence="2" id="KW-0548">Nucleotidyltransferase</keyword>
<evidence type="ECO:0000313" key="8">
    <source>
        <dbReference type="EMBL" id="MCH80681.1"/>
    </source>
</evidence>
<evidence type="ECO:0000256" key="2">
    <source>
        <dbReference type="ARBA" id="ARBA00022695"/>
    </source>
</evidence>
<evidence type="ECO:0000313" key="9">
    <source>
        <dbReference type="Proteomes" id="UP000265520"/>
    </source>
</evidence>
<keyword evidence="1" id="KW-0808">Transferase</keyword>
<dbReference type="CDD" id="cd09274">
    <property type="entry name" value="RNase_HI_RT_Ty3"/>
    <property type="match status" value="1"/>
</dbReference>
<dbReference type="FunFam" id="3.30.70.270:FF:000020">
    <property type="entry name" value="Transposon Tf2-6 polyprotein-like Protein"/>
    <property type="match status" value="1"/>
</dbReference>
<proteinExistence type="predicted"/>
<dbReference type="FunFam" id="3.10.20.370:FF:000001">
    <property type="entry name" value="Retrovirus-related Pol polyprotein from transposon 17.6-like protein"/>
    <property type="match status" value="1"/>
</dbReference>
<evidence type="ECO:0000256" key="3">
    <source>
        <dbReference type="ARBA" id="ARBA00022722"/>
    </source>
</evidence>
<gene>
    <name evidence="8" type="ORF">A2U01_0001453</name>
</gene>
<dbReference type="AlphaFoldDB" id="A0A392M0A9"/>
<dbReference type="Proteomes" id="UP000265520">
    <property type="component" value="Unassembled WGS sequence"/>
</dbReference>
<reference evidence="8 9" key="1">
    <citation type="journal article" date="2018" name="Front. Plant Sci.">
        <title>Red Clover (Trifolium pratense) and Zigzag Clover (T. medium) - A Picture of Genomic Similarities and Differences.</title>
        <authorList>
            <person name="Dluhosova J."/>
            <person name="Istvanek J."/>
            <person name="Nedelnik J."/>
            <person name="Repkova J."/>
        </authorList>
    </citation>
    <scope>NUCLEOTIDE SEQUENCE [LARGE SCALE GENOMIC DNA]</scope>
    <source>
        <strain evidence="9">cv. 10/8</strain>
        <tissue evidence="8">Leaf</tissue>
    </source>
</reference>
<name>A0A392M0A9_9FABA</name>
<keyword evidence="3" id="KW-0540">Nuclease</keyword>
<keyword evidence="9" id="KW-1185">Reference proteome</keyword>
<keyword evidence="5" id="KW-0378">Hydrolase</keyword>